<dbReference type="SMART" id="SM00326">
    <property type="entry name" value="SH3"/>
    <property type="match status" value="2"/>
</dbReference>
<dbReference type="OrthoDB" id="5340910at2759"/>
<dbReference type="InterPro" id="IPR001452">
    <property type="entry name" value="SH3_domain"/>
</dbReference>
<dbReference type="SMART" id="SM00325">
    <property type="entry name" value="RhoGEF"/>
    <property type="match status" value="1"/>
</dbReference>
<feature type="domain" description="SH3" evidence="13">
    <location>
        <begin position="743"/>
        <end position="801"/>
    </location>
</feature>
<dbReference type="InterPro" id="IPR001715">
    <property type="entry name" value="CH_dom"/>
</dbReference>
<feature type="domain" description="Calponin-homology (CH)" evidence="16">
    <location>
        <begin position="1"/>
        <end position="66"/>
    </location>
</feature>
<evidence type="ECO:0000256" key="2">
    <source>
        <dbReference type="ARBA" id="ARBA00022553"/>
    </source>
</evidence>
<dbReference type="PANTHER" id="PTHR45818">
    <property type="entry name" value="PROTEIN VAV"/>
    <property type="match status" value="1"/>
</dbReference>
<keyword evidence="19" id="KW-1185">Reference proteome</keyword>
<dbReference type="InterPro" id="IPR011993">
    <property type="entry name" value="PH-like_dom_sf"/>
</dbReference>
<keyword evidence="5" id="KW-0677">Repeat</keyword>
<evidence type="ECO:0000256" key="7">
    <source>
        <dbReference type="ARBA" id="ARBA00022833"/>
    </source>
</evidence>
<dbReference type="Gene3D" id="3.30.60.20">
    <property type="match status" value="1"/>
</dbReference>
<dbReference type="InterPro" id="IPR035734">
    <property type="entry name" value="VAV3_SH3_2"/>
</dbReference>
<dbReference type="PROSITE" id="PS50002">
    <property type="entry name" value="SH3"/>
    <property type="match status" value="2"/>
</dbReference>
<evidence type="ECO:0000259" key="15">
    <source>
        <dbReference type="PROSITE" id="PS50010"/>
    </source>
</evidence>
<dbReference type="GO" id="GO:0005085">
    <property type="term" value="F:guanyl-nucleotide exchange factor activity"/>
    <property type="evidence" value="ECO:0007669"/>
    <property type="project" value="UniProtKB-KW"/>
</dbReference>
<name>A0A7L1MWP5_RHICY</name>
<dbReference type="PROSITE" id="PS00479">
    <property type="entry name" value="ZF_DAG_PE_1"/>
    <property type="match status" value="1"/>
</dbReference>
<dbReference type="FunFam" id="1.20.900.10:FF:000009">
    <property type="entry name" value="Vav guanine nucleotide exchange factor 1"/>
    <property type="match status" value="1"/>
</dbReference>
<feature type="non-terminal residue" evidence="18">
    <location>
        <position position="801"/>
    </location>
</feature>
<dbReference type="Pfam" id="PF00017">
    <property type="entry name" value="SH2"/>
    <property type="match status" value="1"/>
</dbReference>
<dbReference type="FunFam" id="2.30.29.30:FF:000050">
    <property type="entry name" value="Vav guanine nucleotide exchange factor 2"/>
    <property type="match status" value="1"/>
</dbReference>
<dbReference type="SMART" id="SM00109">
    <property type="entry name" value="C1"/>
    <property type="match status" value="1"/>
</dbReference>
<dbReference type="InterPro" id="IPR022613">
    <property type="entry name" value="CH_CAMSAP_2"/>
</dbReference>
<feature type="domain" description="PH" evidence="14">
    <location>
        <begin position="355"/>
        <end position="457"/>
    </location>
</feature>
<protein>
    <submittedName>
        <fullName evidence="18">VAV3 factor</fullName>
    </submittedName>
</protein>
<dbReference type="InterPro" id="IPR001331">
    <property type="entry name" value="GDS_CDC24_CS"/>
</dbReference>
<dbReference type="PROSITE" id="PS50021">
    <property type="entry name" value="CH"/>
    <property type="match status" value="1"/>
</dbReference>
<dbReference type="PANTHER" id="PTHR45818:SF1">
    <property type="entry name" value="GUANINE NUCLEOTIDE EXCHANGE FACTOR VAV3"/>
    <property type="match status" value="1"/>
</dbReference>
<dbReference type="EMBL" id="VXBP01000031">
    <property type="protein sequence ID" value="NXN90877.1"/>
    <property type="molecule type" value="Genomic_DNA"/>
</dbReference>
<dbReference type="Pfam" id="PF00130">
    <property type="entry name" value="C1_1"/>
    <property type="match status" value="1"/>
</dbReference>
<evidence type="ECO:0000256" key="8">
    <source>
        <dbReference type="ARBA" id="ARBA00022999"/>
    </source>
</evidence>
<dbReference type="SUPFAM" id="SSF55550">
    <property type="entry name" value="SH2 domain"/>
    <property type="match status" value="1"/>
</dbReference>
<dbReference type="GO" id="GO:0016477">
    <property type="term" value="P:cell migration"/>
    <property type="evidence" value="ECO:0007669"/>
    <property type="project" value="TreeGrafter"/>
</dbReference>
<dbReference type="CDD" id="cd00160">
    <property type="entry name" value="RhoGEF"/>
    <property type="match status" value="1"/>
</dbReference>
<evidence type="ECO:0000259" key="17">
    <source>
        <dbReference type="PROSITE" id="PS50081"/>
    </source>
</evidence>
<dbReference type="Pfam" id="PF11971">
    <property type="entry name" value="CAMSAP_CH"/>
    <property type="match status" value="1"/>
</dbReference>
<accession>A0A7L1MWP5</accession>
<feature type="domain" description="DH" evidence="15">
    <location>
        <begin position="139"/>
        <end position="309"/>
    </location>
</feature>
<dbReference type="InterPro" id="IPR002219">
    <property type="entry name" value="PKC_DAG/PE"/>
</dbReference>
<dbReference type="Pfam" id="PF22697">
    <property type="entry name" value="SOS1_NGEF_PH"/>
    <property type="match status" value="1"/>
</dbReference>
<dbReference type="PRINTS" id="PR00401">
    <property type="entry name" value="SH2DOMAIN"/>
</dbReference>
<dbReference type="InterPro" id="IPR037832">
    <property type="entry name" value="PH_Vav"/>
</dbReference>
<evidence type="ECO:0000256" key="1">
    <source>
        <dbReference type="ARBA" id="ARBA00022443"/>
    </source>
</evidence>
<dbReference type="FunFam" id="3.30.505.10:FF:000024">
    <property type="entry name" value="Vav guanine nucleotide exchange factor 2"/>
    <property type="match status" value="1"/>
</dbReference>
<reference evidence="18 19" key="1">
    <citation type="submission" date="2019-09" db="EMBL/GenBank/DDBJ databases">
        <title>Bird 10,000 Genomes (B10K) Project - Family phase.</title>
        <authorList>
            <person name="Zhang G."/>
        </authorList>
    </citation>
    <scope>NUCLEOTIDE SEQUENCE [LARGE SCALE GENOMIC DNA]</scope>
    <source>
        <strain evidence="18">B10K-DU-002-35</strain>
        <tissue evidence="18">Muscle</tissue>
    </source>
</reference>
<evidence type="ECO:0000256" key="3">
    <source>
        <dbReference type="ARBA" id="ARBA00022658"/>
    </source>
</evidence>
<evidence type="ECO:0000313" key="18">
    <source>
        <dbReference type="EMBL" id="NXN90877.1"/>
    </source>
</evidence>
<dbReference type="GO" id="GO:0035556">
    <property type="term" value="P:intracellular signal transduction"/>
    <property type="evidence" value="ECO:0007669"/>
    <property type="project" value="InterPro"/>
</dbReference>
<evidence type="ECO:0000313" key="19">
    <source>
        <dbReference type="Proteomes" id="UP000565785"/>
    </source>
</evidence>
<evidence type="ECO:0000259" key="13">
    <source>
        <dbReference type="PROSITE" id="PS50002"/>
    </source>
</evidence>
<evidence type="ECO:0000256" key="4">
    <source>
        <dbReference type="ARBA" id="ARBA00022723"/>
    </source>
</evidence>
<dbReference type="FunFam" id="3.30.60.20:FF:000015">
    <property type="entry name" value="Vav guanine nucleotide exchange factor 1"/>
    <property type="match status" value="1"/>
</dbReference>
<dbReference type="PROSITE" id="PS00741">
    <property type="entry name" value="DH_1"/>
    <property type="match status" value="1"/>
</dbReference>
<dbReference type="Pfam" id="PF07653">
    <property type="entry name" value="SH3_2"/>
    <property type="match status" value="2"/>
</dbReference>
<dbReference type="Proteomes" id="UP000565785">
    <property type="component" value="Unassembled WGS sequence"/>
</dbReference>
<dbReference type="PRINTS" id="PR00452">
    <property type="entry name" value="SH3DOMAIN"/>
</dbReference>
<dbReference type="InterPro" id="IPR055251">
    <property type="entry name" value="SOS1_NGEF_PH"/>
</dbReference>
<feature type="domain" description="Phorbol-ester/DAG-type" evidence="17">
    <location>
        <begin position="468"/>
        <end position="517"/>
    </location>
</feature>
<keyword evidence="1 10" id="KW-0728">SH3 domain</keyword>
<feature type="non-terminal residue" evidence="18">
    <location>
        <position position="1"/>
    </location>
</feature>
<dbReference type="Gene3D" id="3.30.505.10">
    <property type="entry name" value="SH2 domain"/>
    <property type="match status" value="1"/>
</dbReference>
<dbReference type="Gene3D" id="1.20.900.10">
    <property type="entry name" value="Dbl homology (DH) domain"/>
    <property type="match status" value="1"/>
</dbReference>
<proteinExistence type="predicted"/>
<keyword evidence="4" id="KW-0479">Metal-binding</keyword>
<dbReference type="InterPro" id="IPR036028">
    <property type="entry name" value="SH3-like_dom_sf"/>
</dbReference>
<evidence type="ECO:0000259" key="14">
    <source>
        <dbReference type="PROSITE" id="PS50003"/>
    </source>
</evidence>
<dbReference type="Gene3D" id="2.30.29.30">
    <property type="entry name" value="Pleckstrin-homology domain (PH domain)/Phosphotyrosine-binding domain (PTB)"/>
    <property type="match status" value="1"/>
</dbReference>
<comment type="caution">
    <text evidence="18">The sequence shown here is derived from an EMBL/GenBank/DDBJ whole genome shotgun (WGS) entry which is preliminary data.</text>
</comment>
<feature type="domain" description="SH3" evidence="13">
    <location>
        <begin position="546"/>
        <end position="614"/>
    </location>
</feature>
<organism evidence="18 19">
    <name type="scientific">Rhinopomastus cyanomelas</name>
    <name type="common">Common scimitarbill</name>
    <dbReference type="NCBI Taxonomy" id="113115"/>
    <lineage>
        <taxon>Eukaryota</taxon>
        <taxon>Metazoa</taxon>
        <taxon>Chordata</taxon>
        <taxon>Craniata</taxon>
        <taxon>Vertebrata</taxon>
        <taxon>Euteleostomi</taxon>
        <taxon>Archelosauria</taxon>
        <taxon>Archosauria</taxon>
        <taxon>Dinosauria</taxon>
        <taxon>Saurischia</taxon>
        <taxon>Theropoda</taxon>
        <taxon>Coelurosauria</taxon>
        <taxon>Aves</taxon>
        <taxon>Neognathae</taxon>
        <taxon>Neoaves</taxon>
        <taxon>Telluraves</taxon>
        <taxon>Coraciimorphae</taxon>
        <taxon>Bucerotiformes</taxon>
        <taxon>Rhinopomastidae</taxon>
        <taxon>Rhinopomastus</taxon>
    </lineage>
</organism>
<dbReference type="InterPro" id="IPR036860">
    <property type="entry name" value="SH2_dom_sf"/>
</dbReference>
<feature type="domain" description="SH2" evidence="12">
    <location>
        <begin position="627"/>
        <end position="721"/>
    </location>
</feature>
<dbReference type="SUPFAM" id="SSF50044">
    <property type="entry name" value="SH3-domain"/>
    <property type="match status" value="2"/>
</dbReference>
<dbReference type="CDD" id="cd01223">
    <property type="entry name" value="PH_Vav"/>
    <property type="match status" value="1"/>
</dbReference>
<keyword evidence="8 9" id="KW-0727">SH2 domain</keyword>
<dbReference type="FunFam" id="2.30.30.40:FF:000039">
    <property type="entry name" value="Vav guanine nucleotide exchange factor 3"/>
    <property type="match status" value="1"/>
</dbReference>
<dbReference type="SUPFAM" id="SSF48065">
    <property type="entry name" value="DBL homology domain (DH-domain)"/>
    <property type="match status" value="1"/>
</dbReference>
<dbReference type="GO" id="GO:0008270">
    <property type="term" value="F:zinc ion binding"/>
    <property type="evidence" value="ECO:0007669"/>
    <property type="project" value="UniProtKB-KW"/>
</dbReference>
<dbReference type="Pfam" id="PF00621">
    <property type="entry name" value="RhoGEF"/>
    <property type="match status" value="1"/>
</dbReference>
<dbReference type="PROSITE" id="PS50003">
    <property type="entry name" value="PH_DOMAIN"/>
    <property type="match status" value="1"/>
</dbReference>
<dbReference type="Gene3D" id="2.30.30.40">
    <property type="entry name" value="SH3 Domains"/>
    <property type="match status" value="2"/>
</dbReference>
<dbReference type="CDD" id="cd11978">
    <property type="entry name" value="SH3_VAV3_2"/>
    <property type="match status" value="1"/>
</dbReference>
<dbReference type="GO" id="GO:0005886">
    <property type="term" value="C:plasma membrane"/>
    <property type="evidence" value="ECO:0007669"/>
    <property type="project" value="TreeGrafter"/>
</dbReference>
<feature type="region of interest" description="Disordered" evidence="11">
    <location>
        <begin position="522"/>
        <end position="541"/>
    </location>
</feature>
<dbReference type="SMART" id="SM00233">
    <property type="entry name" value="PH"/>
    <property type="match status" value="1"/>
</dbReference>
<keyword evidence="2" id="KW-0597">Phosphoprotein</keyword>
<dbReference type="InterPro" id="IPR001849">
    <property type="entry name" value="PH_domain"/>
</dbReference>
<evidence type="ECO:0000256" key="10">
    <source>
        <dbReference type="PROSITE-ProRule" id="PRU00192"/>
    </source>
</evidence>
<dbReference type="InterPro" id="IPR036872">
    <property type="entry name" value="CH_dom_sf"/>
</dbReference>
<evidence type="ECO:0000259" key="16">
    <source>
        <dbReference type="PROSITE" id="PS50021"/>
    </source>
</evidence>
<dbReference type="AlphaFoldDB" id="A0A7L1MWP5"/>
<keyword evidence="6" id="KW-0863">Zinc-finger</keyword>
<evidence type="ECO:0000256" key="11">
    <source>
        <dbReference type="SAM" id="MobiDB-lite"/>
    </source>
</evidence>
<dbReference type="InterPro" id="IPR035899">
    <property type="entry name" value="DBL_dom_sf"/>
</dbReference>
<keyword evidence="7" id="KW-0862">Zinc</keyword>
<dbReference type="InterPro" id="IPR000980">
    <property type="entry name" value="SH2"/>
</dbReference>
<dbReference type="PROSITE" id="PS50001">
    <property type="entry name" value="SH2"/>
    <property type="match status" value="1"/>
</dbReference>
<evidence type="ECO:0000256" key="5">
    <source>
        <dbReference type="ARBA" id="ARBA00022737"/>
    </source>
</evidence>
<dbReference type="SMART" id="SM00252">
    <property type="entry name" value="SH2"/>
    <property type="match status" value="1"/>
</dbReference>
<sequence length="801" mass="91860">SINLREINLRPQMSQFLCLKNIRTFLSACCEIFGMKKSELFEAFDLFDVRDFGKVIETLSKLSRTPIALGTGIRPFPTEESVDDEDIYKGLPDLIDEAGVEEDEELYDCVYGEDEGGEVYEDLMKDEAAQQPKYTENDVRSCCLAEIKQTEEKYTETLESIEKFFMAPLKRFLSTSEFDTVFINIPDLVKIHRNLTQDINESIANKAHQNLYQVFISYKERLVVYGQYCSQVELAIACLDSISKAKEDVKLKLDECSKRANNGKFTLRDLLVVPMQRVLKYHLLLQELVKHTTDAAEKANLKLALDAMKASAPGRPADLAQYVNEVKRDNETLREIRQFQLSIENLNHSLLQYGRPQGDGEIRITTLDKRARQDRHIFLFDLAVIVCKRRGDNYEMKEIIDLQKYKITNNPTTDKENKKWSYGFYLIHIHGQNGLEVYCKTKDLKKKWLEQFQMALSNIRPDYADTSFHEFRMHTFSRVTSCKVCQMLLRGTFYQGYLCSRCGAGAHKECLGRLDSCGRANSGELPSPRTSGIGRDLERPSGHCRNRLPRMQVIRSYSGIPPPDTPDGPPLQIQVGDTIELLRGDAHSLFWQGRNLTTGELGFFPSDAVKPSPCVKHHQLWVVLCHRFAGAMERLQAESELINRVNSTYLVRHRTKESGEYAISIKYSNEVKHIKVLARDGCFHIAENRRFKNLIELVEYYKHHSLKEGFRSLDTTLQFPYKEAENSAGQRSSRAAGSLLSPKVIGIAIARYDFCARDMRELSLLKGDMVKIYTKMSANGWWRGEVNGRVGWFPSTYVEED</sequence>
<evidence type="ECO:0000259" key="12">
    <source>
        <dbReference type="PROSITE" id="PS50001"/>
    </source>
</evidence>
<dbReference type="SUPFAM" id="SSF50729">
    <property type="entry name" value="PH domain-like"/>
    <property type="match status" value="1"/>
</dbReference>
<dbReference type="SUPFAM" id="SSF47576">
    <property type="entry name" value="Calponin-homology domain, CH-domain"/>
    <property type="match status" value="1"/>
</dbReference>
<gene>
    <name evidence="18" type="primary">Vav3</name>
    <name evidence="18" type="ORF">RHICYA_R10221</name>
</gene>
<dbReference type="InterPro" id="IPR000219">
    <property type="entry name" value="DH_dom"/>
</dbReference>
<dbReference type="CDD" id="cd20869">
    <property type="entry name" value="C1_VAV3"/>
    <property type="match status" value="1"/>
</dbReference>
<dbReference type="Gene3D" id="1.10.418.10">
    <property type="entry name" value="Calponin-like domain"/>
    <property type="match status" value="1"/>
</dbReference>
<dbReference type="PROSITE" id="PS50081">
    <property type="entry name" value="ZF_DAG_PE_2"/>
    <property type="match status" value="1"/>
</dbReference>
<evidence type="ECO:0000256" key="6">
    <source>
        <dbReference type="ARBA" id="ARBA00022771"/>
    </source>
</evidence>
<dbReference type="PROSITE" id="PS50010">
    <property type="entry name" value="DH_2"/>
    <property type="match status" value="1"/>
</dbReference>
<evidence type="ECO:0000256" key="9">
    <source>
        <dbReference type="PROSITE-ProRule" id="PRU00191"/>
    </source>
</evidence>
<keyword evidence="3" id="KW-0344">Guanine-nucleotide releasing factor</keyword>
<dbReference type="GO" id="GO:0005737">
    <property type="term" value="C:cytoplasm"/>
    <property type="evidence" value="ECO:0007669"/>
    <property type="project" value="TreeGrafter"/>
</dbReference>